<evidence type="ECO:0000256" key="1">
    <source>
        <dbReference type="SAM" id="MobiDB-lite"/>
    </source>
</evidence>
<organism evidence="2 3">
    <name type="scientific">Phaseolus angularis</name>
    <name type="common">Azuki bean</name>
    <name type="synonym">Vigna angularis</name>
    <dbReference type="NCBI Taxonomy" id="3914"/>
    <lineage>
        <taxon>Eukaryota</taxon>
        <taxon>Viridiplantae</taxon>
        <taxon>Streptophyta</taxon>
        <taxon>Embryophyta</taxon>
        <taxon>Tracheophyta</taxon>
        <taxon>Spermatophyta</taxon>
        <taxon>Magnoliopsida</taxon>
        <taxon>eudicotyledons</taxon>
        <taxon>Gunneridae</taxon>
        <taxon>Pentapetalae</taxon>
        <taxon>rosids</taxon>
        <taxon>fabids</taxon>
        <taxon>Fabales</taxon>
        <taxon>Fabaceae</taxon>
        <taxon>Papilionoideae</taxon>
        <taxon>50 kb inversion clade</taxon>
        <taxon>NPAAA clade</taxon>
        <taxon>indigoferoid/millettioid clade</taxon>
        <taxon>Phaseoleae</taxon>
        <taxon>Vigna</taxon>
    </lineage>
</organism>
<dbReference type="EMBL" id="KQ258317">
    <property type="protein sequence ID" value="KOM26387.1"/>
    <property type="molecule type" value="Genomic_DNA"/>
</dbReference>
<reference evidence="3" key="1">
    <citation type="journal article" date="2015" name="Proc. Natl. Acad. Sci. U.S.A.">
        <title>Genome sequencing of adzuki bean (Vigna angularis) provides insight into high starch and low fat accumulation and domestication.</title>
        <authorList>
            <person name="Yang K."/>
            <person name="Tian Z."/>
            <person name="Chen C."/>
            <person name="Luo L."/>
            <person name="Zhao B."/>
            <person name="Wang Z."/>
            <person name="Yu L."/>
            <person name="Li Y."/>
            <person name="Sun Y."/>
            <person name="Li W."/>
            <person name="Chen Y."/>
            <person name="Li Y."/>
            <person name="Zhang Y."/>
            <person name="Ai D."/>
            <person name="Zhao J."/>
            <person name="Shang C."/>
            <person name="Ma Y."/>
            <person name="Wu B."/>
            <person name="Wang M."/>
            <person name="Gao L."/>
            <person name="Sun D."/>
            <person name="Zhang P."/>
            <person name="Guo F."/>
            <person name="Wang W."/>
            <person name="Li Y."/>
            <person name="Wang J."/>
            <person name="Varshney R.K."/>
            <person name="Wang J."/>
            <person name="Ling H.Q."/>
            <person name="Wan P."/>
        </authorList>
    </citation>
    <scope>NUCLEOTIDE SEQUENCE</scope>
    <source>
        <strain evidence="3">cv. Jingnong 6</strain>
    </source>
</reference>
<dbReference type="AlphaFoldDB" id="A0A0L9T727"/>
<feature type="compositionally biased region" description="Acidic residues" evidence="1">
    <location>
        <begin position="199"/>
        <end position="210"/>
    </location>
</feature>
<evidence type="ECO:0000313" key="3">
    <source>
        <dbReference type="Proteomes" id="UP000053144"/>
    </source>
</evidence>
<proteinExistence type="predicted"/>
<protein>
    <submittedName>
        <fullName evidence="2">Uncharacterized protein</fullName>
    </submittedName>
</protein>
<gene>
    <name evidence="2" type="ORF">LR48_Vigan263s001000</name>
</gene>
<sequence length="210" mass="23192">MLEKLTVIERGGATLEALVRMKDLQNQQLIAQHLEKKTSSLEQPLVEKTSMPSSNSITAAITKVAQASSCNVRRPWLNGKEKGGCTWKERPAAGPVKKMLHNLSLVEEEEAVSKELECGSREESTEVWNPAVVFSVGMKKEKGTTASEEDAKCSNVLPCCNGFQFNLQFDCIYRELPGATLSSASSSGKKNQDYRIQKEEEEEDSDDSMS</sequence>
<dbReference type="Gramene" id="KOM26387">
    <property type="protein sequence ID" value="KOM26387"/>
    <property type="gene ID" value="LR48_Vigan263s001000"/>
</dbReference>
<accession>A0A0L9T727</accession>
<feature type="compositionally biased region" description="Polar residues" evidence="1">
    <location>
        <begin position="180"/>
        <end position="189"/>
    </location>
</feature>
<feature type="region of interest" description="Disordered" evidence="1">
    <location>
        <begin position="180"/>
        <end position="210"/>
    </location>
</feature>
<evidence type="ECO:0000313" key="2">
    <source>
        <dbReference type="EMBL" id="KOM26387.1"/>
    </source>
</evidence>
<name>A0A0L9T727_PHAAN</name>
<dbReference type="Proteomes" id="UP000053144">
    <property type="component" value="Unassembled WGS sequence"/>
</dbReference>